<dbReference type="PATRIC" id="fig|330734.3.peg.2300"/>
<evidence type="ECO:0000259" key="1">
    <source>
        <dbReference type="Pfam" id="PF05099"/>
    </source>
</evidence>
<sequence length="149" mass="16413">MLNWLKDKSNEAHARLTAEVSKFRNRTFMEAVVASCALVAAADGTVSSDEKQKMAGYMRNSDELKHFAMTDVIAFFEKVVANFDFDSAIGKAEALKVIGRLRDNEEQGRVMVRVACAIGASDGTFDDDEKAVVREICVELGLKPADFDL</sequence>
<dbReference type="Gene3D" id="1.10.3680.10">
    <property type="entry name" value="TerB-like"/>
    <property type="match status" value="1"/>
</dbReference>
<dbReference type="InterPro" id="IPR007791">
    <property type="entry name" value="DjlA_N"/>
</dbReference>
<evidence type="ECO:0000313" key="2">
    <source>
        <dbReference type="EMBL" id="AKO52853.1"/>
    </source>
</evidence>
<proteinExistence type="predicted"/>
<accession>A0A0H4I510</accession>
<dbReference type="STRING" id="330734.ABA45_10955"/>
<reference evidence="2 3" key="1">
    <citation type="submission" date="2015-05" db="EMBL/GenBank/DDBJ databases">
        <title>Complete genome of Marinobacter psychrophilus strain 20041T isolated from sea-ice of the Canadian Basin.</title>
        <authorList>
            <person name="Song L."/>
            <person name="Ren L."/>
            <person name="Yu Y."/>
            <person name="Wang X."/>
        </authorList>
    </citation>
    <scope>NUCLEOTIDE SEQUENCE [LARGE SCALE GENOMIC DNA]</scope>
    <source>
        <strain evidence="2 3">20041</strain>
    </source>
</reference>
<dbReference type="CDD" id="cd07176">
    <property type="entry name" value="terB"/>
    <property type="match status" value="1"/>
</dbReference>
<dbReference type="EMBL" id="CP011494">
    <property type="protein sequence ID" value="AKO52853.1"/>
    <property type="molecule type" value="Genomic_DNA"/>
</dbReference>
<dbReference type="InterPro" id="IPR029024">
    <property type="entry name" value="TerB-like"/>
</dbReference>
<dbReference type="SUPFAM" id="SSF158682">
    <property type="entry name" value="TerB-like"/>
    <property type="match status" value="1"/>
</dbReference>
<dbReference type="AlphaFoldDB" id="A0A0H4I510"/>
<name>A0A0H4I510_9GAMM</name>
<dbReference type="Proteomes" id="UP000036406">
    <property type="component" value="Chromosome"/>
</dbReference>
<organism evidence="2 3">
    <name type="scientific">Marinobacter psychrophilus</name>
    <dbReference type="NCBI Taxonomy" id="330734"/>
    <lineage>
        <taxon>Bacteria</taxon>
        <taxon>Pseudomonadati</taxon>
        <taxon>Pseudomonadota</taxon>
        <taxon>Gammaproteobacteria</taxon>
        <taxon>Pseudomonadales</taxon>
        <taxon>Marinobacteraceae</taxon>
        <taxon>Marinobacter</taxon>
    </lineage>
</organism>
<keyword evidence="3" id="KW-1185">Reference proteome</keyword>
<evidence type="ECO:0000313" key="3">
    <source>
        <dbReference type="Proteomes" id="UP000036406"/>
    </source>
</evidence>
<dbReference type="KEGG" id="mpq:ABA45_10955"/>
<dbReference type="RefSeq" id="WP_048386080.1">
    <property type="nucleotide sequence ID" value="NZ_CP011494.1"/>
</dbReference>
<protein>
    <submittedName>
        <fullName evidence="2">Tellurite resistance TerB</fullName>
    </submittedName>
</protein>
<dbReference type="Pfam" id="PF05099">
    <property type="entry name" value="TerB"/>
    <property type="match status" value="1"/>
</dbReference>
<gene>
    <name evidence="2" type="ORF">ABA45_10955</name>
</gene>
<feature type="domain" description="Co-chaperone DjlA N-terminal" evidence="1">
    <location>
        <begin position="30"/>
        <end position="148"/>
    </location>
</feature>